<evidence type="ECO:0000313" key="1">
    <source>
        <dbReference type="EnsemblPlants" id="HORVU.MOREX.r3.1HG0073970.1.CDS1"/>
    </source>
</evidence>
<dbReference type="Proteomes" id="UP000011116">
    <property type="component" value="Chromosome 1H"/>
</dbReference>
<reference evidence="2" key="1">
    <citation type="journal article" date="2012" name="Nature">
        <title>A physical, genetic and functional sequence assembly of the barley genome.</title>
        <authorList>
            <consortium name="The International Barley Genome Sequencing Consortium"/>
            <person name="Mayer K.F."/>
            <person name="Waugh R."/>
            <person name="Brown J.W."/>
            <person name="Schulman A."/>
            <person name="Langridge P."/>
            <person name="Platzer M."/>
            <person name="Fincher G.B."/>
            <person name="Muehlbauer G.J."/>
            <person name="Sato K."/>
            <person name="Close T.J."/>
            <person name="Wise R.P."/>
            <person name="Stein N."/>
        </authorList>
    </citation>
    <scope>NUCLEOTIDE SEQUENCE [LARGE SCALE GENOMIC DNA]</scope>
    <source>
        <strain evidence="2">cv. Morex</strain>
    </source>
</reference>
<keyword evidence="2" id="KW-1185">Reference proteome</keyword>
<protein>
    <submittedName>
        <fullName evidence="1">Uncharacterized protein</fullName>
    </submittedName>
</protein>
<dbReference type="AlphaFoldDB" id="A0A8I6WE36"/>
<reference evidence="1" key="2">
    <citation type="submission" date="2020-10" db="EMBL/GenBank/DDBJ databases">
        <authorList>
            <person name="Scholz U."/>
            <person name="Mascher M."/>
            <person name="Fiebig A."/>
        </authorList>
    </citation>
    <scope>NUCLEOTIDE SEQUENCE [LARGE SCALE GENOMIC DNA]</scope>
    <source>
        <strain evidence="1">cv. Morex</strain>
    </source>
</reference>
<sequence length="241" mass="28426">MESYTVNEREDYENVLGGPFLMELIQMMKLPIREIKVTKRKSGFWGVRTNVFGRKEDPKAEDIKYGTLTHDCDMGMNTAVHDAITRLSYRHRVELGTHYFGRLGWQKPEGAHIILTNEEKVKFSTVLVYNQELEHYIKNLLMDLLSELFENDALRESLKTEKLKVANVKKHDPEIQKLRQYLKNSQAMAHARDVEIQKLKNQLLELEGRHRKLRVNREYLAEELEKIKPDQKKPTYDEDII</sequence>
<organism evidence="1 2">
    <name type="scientific">Hordeum vulgare subsp. vulgare</name>
    <name type="common">Domesticated barley</name>
    <dbReference type="NCBI Taxonomy" id="112509"/>
    <lineage>
        <taxon>Eukaryota</taxon>
        <taxon>Viridiplantae</taxon>
        <taxon>Streptophyta</taxon>
        <taxon>Embryophyta</taxon>
        <taxon>Tracheophyta</taxon>
        <taxon>Spermatophyta</taxon>
        <taxon>Magnoliopsida</taxon>
        <taxon>Liliopsida</taxon>
        <taxon>Poales</taxon>
        <taxon>Poaceae</taxon>
        <taxon>BOP clade</taxon>
        <taxon>Pooideae</taxon>
        <taxon>Triticodae</taxon>
        <taxon>Triticeae</taxon>
        <taxon>Hordeinae</taxon>
        <taxon>Hordeum</taxon>
    </lineage>
</organism>
<name>A0A8I6WE36_HORVV</name>
<dbReference type="EnsemblPlants" id="HORVU.MOREX.r3.1HG0073970.1">
    <property type="protein sequence ID" value="HORVU.MOREX.r3.1HG0073970.1.CDS1"/>
    <property type="gene ID" value="HORVU.MOREX.r3.1HG0073970"/>
</dbReference>
<evidence type="ECO:0000313" key="2">
    <source>
        <dbReference type="Proteomes" id="UP000011116"/>
    </source>
</evidence>
<accession>A0A8I6WE36</accession>
<dbReference type="Gramene" id="HORVU.MOREX.r3.1HG0073970.1">
    <property type="protein sequence ID" value="HORVU.MOREX.r3.1HG0073970.1.CDS1"/>
    <property type="gene ID" value="HORVU.MOREX.r3.1HG0073970"/>
</dbReference>
<reference evidence="1" key="3">
    <citation type="submission" date="2022-01" db="UniProtKB">
        <authorList>
            <consortium name="EnsemblPlants"/>
        </authorList>
    </citation>
    <scope>IDENTIFICATION</scope>
    <source>
        <strain evidence="1">subsp. vulgare</strain>
    </source>
</reference>
<dbReference type="SMR" id="A0A8I6WE36"/>
<proteinExistence type="predicted"/>